<dbReference type="Gene3D" id="1.10.8.500">
    <property type="entry name" value="HAMP domain in histidine kinase"/>
    <property type="match status" value="1"/>
</dbReference>
<dbReference type="CDD" id="cd06225">
    <property type="entry name" value="HAMP"/>
    <property type="match status" value="1"/>
</dbReference>
<name>A0A6I0F3G5_9FIRM</name>
<dbReference type="Pfam" id="PF00015">
    <property type="entry name" value="MCPsignal"/>
    <property type="match status" value="1"/>
</dbReference>
<dbReference type="SMART" id="SM00304">
    <property type="entry name" value="HAMP"/>
    <property type="match status" value="1"/>
</dbReference>
<dbReference type="SMART" id="SM00283">
    <property type="entry name" value="MA"/>
    <property type="match status" value="1"/>
</dbReference>
<gene>
    <name evidence="7" type="ORF">F9B85_04975</name>
</gene>
<evidence type="ECO:0000313" key="8">
    <source>
        <dbReference type="Proteomes" id="UP000468766"/>
    </source>
</evidence>
<dbReference type="GO" id="GO:0007165">
    <property type="term" value="P:signal transduction"/>
    <property type="evidence" value="ECO:0007669"/>
    <property type="project" value="UniProtKB-KW"/>
</dbReference>
<dbReference type="SUPFAM" id="SSF58104">
    <property type="entry name" value="Methyl-accepting chemotaxis protein (MCP) signaling domain"/>
    <property type="match status" value="1"/>
</dbReference>
<dbReference type="PROSITE" id="PS50885">
    <property type="entry name" value="HAMP"/>
    <property type="match status" value="1"/>
</dbReference>
<dbReference type="Pfam" id="PF00672">
    <property type="entry name" value="HAMP"/>
    <property type="match status" value="1"/>
</dbReference>
<protein>
    <submittedName>
        <fullName evidence="7">HAMP domain-containing protein</fullName>
    </submittedName>
</protein>
<dbReference type="InterPro" id="IPR004089">
    <property type="entry name" value="MCPsignal_dom"/>
</dbReference>
<dbReference type="AlphaFoldDB" id="A0A6I0F3G5"/>
<dbReference type="PROSITE" id="PS50111">
    <property type="entry name" value="CHEMOTAXIS_TRANSDUC_2"/>
    <property type="match status" value="1"/>
</dbReference>
<evidence type="ECO:0000256" key="2">
    <source>
        <dbReference type="ARBA" id="ARBA00029447"/>
    </source>
</evidence>
<evidence type="ECO:0000256" key="1">
    <source>
        <dbReference type="ARBA" id="ARBA00023224"/>
    </source>
</evidence>
<evidence type="ECO:0000256" key="4">
    <source>
        <dbReference type="SAM" id="Phobius"/>
    </source>
</evidence>
<dbReference type="GO" id="GO:0016020">
    <property type="term" value="C:membrane"/>
    <property type="evidence" value="ECO:0007669"/>
    <property type="project" value="InterPro"/>
</dbReference>
<keyword evidence="4" id="KW-1133">Transmembrane helix</keyword>
<dbReference type="Gene3D" id="1.10.287.950">
    <property type="entry name" value="Methyl-accepting chemotaxis protein"/>
    <property type="match status" value="1"/>
</dbReference>
<dbReference type="EMBL" id="WBXO01000003">
    <property type="protein sequence ID" value="KAB2953267.1"/>
    <property type="molecule type" value="Genomic_DNA"/>
</dbReference>
<comment type="caution">
    <text evidence="7">The sequence shown here is derived from an EMBL/GenBank/DDBJ whole genome shotgun (WGS) entry which is preliminary data.</text>
</comment>
<dbReference type="PANTHER" id="PTHR32089">
    <property type="entry name" value="METHYL-ACCEPTING CHEMOTAXIS PROTEIN MCPB"/>
    <property type="match status" value="1"/>
</dbReference>
<dbReference type="PANTHER" id="PTHR32089:SF112">
    <property type="entry name" value="LYSOZYME-LIKE PROTEIN-RELATED"/>
    <property type="match status" value="1"/>
</dbReference>
<dbReference type="RefSeq" id="WP_151619157.1">
    <property type="nucleotide sequence ID" value="NZ_WBXO01000003.1"/>
</dbReference>
<feature type="transmembrane region" description="Helical" evidence="4">
    <location>
        <begin position="87"/>
        <end position="111"/>
    </location>
</feature>
<keyword evidence="1 3" id="KW-0807">Transducer</keyword>
<organism evidence="7 8">
    <name type="scientific">Heliorestis acidaminivorans</name>
    <dbReference type="NCBI Taxonomy" id="553427"/>
    <lineage>
        <taxon>Bacteria</taxon>
        <taxon>Bacillati</taxon>
        <taxon>Bacillota</taxon>
        <taxon>Clostridia</taxon>
        <taxon>Eubacteriales</taxon>
        <taxon>Heliobacteriaceae</taxon>
        <taxon>Heliorestis</taxon>
    </lineage>
</organism>
<evidence type="ECO:0000256" key="3">
    <source>
        <dbReference type="PROSITE-ProRule" id="PRU00284"/>
    </source>
</evidence>
<keyword evidence="4" id="KW-0812">Transmembrane</keyword>
<evidence type="ECO:0000259" key="5">
    <source>
        <dbReference type="PROSITE" id="PS50111"/>
    </source>
</evidence>
<proteinExistence type="inferred from homology"/>
<evidence type="ECO:0000259" key="6">
    <source>
        <dbReference type="PROSITE" id="PS50885"/>
    </source>
</evidence>
<sequence length="466" mass="49811">MKKEGKRQKKGDNEIEKLVKTVGVDKLTKTMLGSVTNMNKVPLSIKLKITLSLVIALLISPTIAVFLDRFIQDLLLASEISVGNLSIYISTVLNLAVSALIVLFMLNIIILNPLKELGDKMIRLGEGDLTVQVDFRSKDEIQALGSAFNLMVINQTELVKKVKQNAQELAAASEEMAASSQQVRYSVSEIATSTQGVATESEQGTQSIAEVAQVLVEISSLLQIAKEKARVATESSNKTMDKAVAGKESVDKNNKQMLDIKGKMGETEEQMKNLQDYSRQISTITNTITSIANQTNLLALNAAIEAARAGEHGRGFAVVADEVRKLAEQSDQGAAEVDKLLQKVLGATESAVQSAQQSRSEIDQGVLLINQAGTALQDILKAVNGTVEQINSVAKLADDSVASSDQIVALIGTVATVIEDAAKNAQQVAAKTQEASTSMETIAATTEEASALATELNLLVDKFKVA</sequence>
<dbReference type="Proteomes" id="UP000468766">
    <property type="component" value="Unassembled WGS sequence"/>
</dbReference>
<evidence type="ECO:0000313" key="7">
    <source>
        <dbReference type="EMBL" id="KAB2953267.1"/>
    </source>
</evidence>
<keyword evidence="4" id="KW-0472">Membrane</keyword>
<dbReference type="OrthoDB" id="9806477at2"/>
<dbReference type="InterPro" id="IPR003660">
    <property type="entry name" value="HAMP_dom"/>
</dbReference>
<feature type="domain" description="Methyl-accepting transducer" evidence="5">
    <location>
        <begin position="179"/>
        <end position="415"/>
    </location>
</feature>
<accession>A0A6I0F3G5</accession>
<feature type="domain" description="HAMP" evidence="6">
    <location>
        <begin position="108"/>
        <end position="160"/>
    </location>
</feature>
<keyword evidence="8" id="KW-1185">Reference proteome</keyword>
<feature type="transmembrane region" description="Helical" evidence="4">
    <location>
        <begin position="47"/>
        <end position="67"/>
    </location>
</feature>
<comment type="similarity">
    <text evidence="2">Belongs to the methyl-accepting chemotaxis (MCP) protein family.</text>
</comment>
<reference evidence="7 8" key="1">
    <citation type="submission" date="2019-10" db="EMBL/GenBank/DDBJ databases">
        <title>Whole-genome sequence of the extremophile Heliorestis acidaminivorans DSM 24790.</title>
        <authorList>
            <person name="Kyndt J.A."/>
            <person name="Meyer T.E."/>
        </authorList>
    </citation>
    <scope>NUCLEOTIDE SEQUENCE [LARGE SCALE GENOMIC DNA]</scope>
    <source>
        <strain evidence="7 8">DSM 24790</strain>
    </source>
</reference>